<protein>
    <submittedName>
        <fullName evidence="1">Uncharacterized protein</fullName>
    </submittedName>
</protein>
<gene>
    <name evidence="1" type="ORF">X975_06515</name>
</gene>
<reference evidence="1 2" key="1">
    <citation type="submission" date="2013-11" db="EMBL/GenBank/DDBJ databases">
        <title>Genome sequencing of Stegodyphus mimosarum.</title>
        <authorList>
            <person name="Bechsgaard J."/>
        </authorList>
    </citation>
    <scope>NUCLEOTIDE SEQUENCE [LARGE SCALE GENOMIC DNA]</scope>
</reference>
<dbReference type="AlphaFoldDB" id="A0A087TCW3"/>
<proteinExistence type="predicted"/>
<sequence>MHTSVNLTDKSLERLHARYHQVSQTFKRTFSLNLDIFWNGFRTKRNFLESFNTPSSRVKLLIRFFHAENEAMITSSEDALKPCSITWKNGVIFFKLVWRLFPKALTSCPQIFKTYNSCFF</sequence>
<keyword evidence="2" id="KW-1185">Reference proteome</keyword>
<dbReference type="EMBL" id="KK114637">
    <property type="protein sequence ID" value="KFM62952.1"/>
    <property type="molecule type" value="Genomic_DNA"/>
</dbReference>
<evidence type="ECO:0000313" key="2">
    <source>
        <dbReference type="Proteomes" id="UP000054359"/>
    </source>
</evidence>
<name>A0A087TCW3_STEMI</name>
<accession>A0A087TCW3</accession>
<dbReference type="Proteomes" id="UP000054359">
    <property type="component" value="Unassembled WGS sequence"/>
</dbReference>
<organism evidence="1 2">
    <name type="scientific">Stegodyphus mimosarum</name>
    <name type="common">African social velvet spider</name>
    <dbReference type="NCBI Taxonomy" id="407821"/>
    <lineage>
        <taxon>Eukaryota</taxon>
        <taxon>Metazoa</taxon>
        <taxon>Ecdysozoa</taxon>
        <taxon>Arthropoda</taxon>
        <taxon>Chelicerata</taxon>
        <taxon>Arachnida</taxon>
        <taxon>Araneae</taxon>
        <taxon>Araneomorphae</taxon>
        <taxon>Entelegynae</taxon>
        <taxon>Eresoidea</taxon>
        <taxon>Eresidae</taxon>
        <taxon>Stegodyphus</taxon>
    </lineage>
</organism>
<feature type="non-terminal residue" evidence="1">
    <location>
        <position position="120"/>
    </location>
</feature>
<evidence type="ECO:0000313" key="1">
    <source>
        <dbReference type="EMBL" id="KFM62952.1"/>
    </source>
</evidence>